<evidence type="ECO:0000256" key="1">
    <source>
        <dbReference type="ARBA" id="ARBA00006432"/>
    </source>
</evidence>
<gene>
    <name evidence="7" type="ORF">IFM12276_39570</name>
</gene>
<dbReference type="InterPro" id="IPR042099">
    <property type="entry name" value="ANL_N_sf"/>
</dbReference>
<keyword evidence="3" id="KW-0276">Fatty acid metabolism</keyword>
<evidence type="ECO:0000256" key="3">
    <source>
        <dbReference type="ARBA" id="ARBA00022832"/>
    </source>
</evidence>
<dbReference type="InterPro" id="IPR025110">
    <property type="entry name" value="AMP-bd_C"/>
</dbReference>
<dbReference type="Gene3D" id="3.30.300.30">
    <property type="match status" value="1"/>
</dbReference>
<dbReference type="PROSITE" id="PS00455">
    <property type="entry name" value="AMP_BINDING"/>
    <property type="match status" value="1"/>
</dbReference>
<accession>A0ABM8D0S5</accession>
<proteinExistence type="inferred from homology"/>
<evidence type="ECO:0000256" key="4">
    <source>
        <dbReference type="ARBA" id="ARBA00023098"/>
    </source>
</evidence>
<organism evidence="7 8">
    <name type="scientific">Nocardia sputorum</name>
    <dbReference type="NCBI Taxonomy" id="2984338"/>
    <lineage>
        <taxon>Bacteria</taxon>
        <taxon>Bacillati</taxon>
        <taxon>Actinomycetota</taxon>
        <taxon>Actinomycetes</taxon>
        <taxon>Mycobacteriales</taxon>
        <taxon>Nocardiaceae</taxon>
        <taxon>Nocardia</taxon>
    </lineage>
</organism>
<evidence type="ECO:0000259" key="6">
    <source>
        <dbReference type="Pfam" id="PF23024"/>
    </source>
</evidence>
<dbReference type="Proteomes" id="UP001317870">
    <property type="component" value="Chromosome"/>
</dbReference>
<sequence>MQPTYVHHVRQQISDYGTTRSYTYLHEAGRELREEVLTYLELDHDARAVAAWLADRPEAAQPVVLLYHDGLAFLRAFLGCLYAGVIAVPAPLPHDERSAHRVAGIVSDSGAELVLTTGDVRPLLETALSAAVVATDGPLGDPGEWRMPDIGPETIAFLQYTSGSTGDPKGVVVTHRNLMHNEAAITAIGFDDESVAVSWIPHFHDMGLIGMLLGSLYIGADLVFMAPTTFLKHPVRWLRAIGDYRATLTAAPNFAYDLIARRVTDEQLAELDLTTLEIAMSGAEPIREKTIAAVTERLAPAGLRPTALLPAYGLAEVTLLAAVGSIDAEPVYLDVGREARLVGCGRPAHGLDIRIIDPDTRRQLPEDTVGEIWIGGGSVAAGYWNRPEESRETFEAYLGADGPFLRTGDLGLLHGGELFVTGRRKDLLIVNGRNLYPQDVEELVRGLHPALGAAGVAVSVDAGGRERLVVVQGVKTARQGATTLAELASAIKIAVARGFDVAAPNVVLVEPHSVPRTTSGKVQRSAAREAFSAHRVEGVLHDDLEPALRRAMTA</sequence>
<dbReference type="InterPro" id="IPR045851">
    <property type="entry name" value="AMP-bd_C_sf"/>
</dbReference>
<name>A0ABM8D0S5_9NOCA</name>
<dbReference type="InterPro" id="IPR000873">
    <property type="entry name" value="AMP-dep_synth/lig_dom"/>
</dbReference>
<keyword evidence="4" id="KW-0443">Lipid metabolism</keyword>
<dbReference type="InterPro" id="IPR020845">
    <property type="entry name" value="AMP-binding_CS"/>
</dbReference>
<evidence type="ECO:0000313" key="8">
    <source>
        <dbReference type="Proteomes" id="UP001317870"/>
    </source>
</evidence>
<dbReference type="Pfam" id="PF00501">
    <property type="entry name" value="AMP-binding"/>
    <property type="match status" value="1"/>
</dbReference>
<dbReference type="Pfam" id="PF23024">
    <property type="entry name" value="AMP-dom_DIP2-like"/>
    <property type="match status" value="1"/>
</dbReference>
<feature type="domain" description="AMP-dependent synthetase/ligase" evidence="5">
    <location>
        <begin position="34"/>
        <end position="384"/>
    </location>
</feature>
<keyword evidence="8" id="KW-1185">Reference proteome</keyword>
<dbReference type="InterPro" id="IPR040097">
    <property type="entry name" value="FAAL/FAAC"/>
</dbReference>
<evidence type="ECO:0000313" key="7">
    <source>
        <dbReference type="EMBL" id="BDU00929.1"/>
    </source>
</evidence>
<dbReference type="PANTHER" id="PTHR22754">
    <property type="entry name" value="DISCO-INTERACTING PROTEIN 2 DIP2 -RELATED"/>
    <property type="match status" value="1"/>
</dbReference>
<dbReference type="PANTHER" id="PTHR22754:SF32">
    <property type="entry name" value="DISCO-INTERACTING PROTEIN 2"/>
    <property type="match status" value="1"/>
</dbReference>
<dbReference type="EMBL" id="AP026978">
    <property type="protein sequence ID" value="BDU00929.1"/>
    <property type="molecule type" value="Genomic_DNA"/>
</dbReference>
<protein>
    <submittedName>
        <fullName evidence="7">Polyketide synthase</fullName>
    </submittedName>
</protein>
<evidence type="ECO:0000256" key="2">
    <source>
        <dbReference type="ARBA" id="ARBA00022598"/>
    </source>
</evidence>
<dbReference type="CDD" id="cd05931">
    <property type="entry name" value="FAAL"/>
    <property type="match status" value="1"/>
</dbReference>
<dbReference type="Gene3D" id="3.40.50.12780">
    <property type="entry name" value="N-terminal domain of ligase-like"/>
    <property type="match status" value="1"/>
</dbReference>
<evidence type="ECO:0000259" key="5">
    <source>
        <dbReference type="Pfam" id="PF00501"/>
    </source>
</evidence>
<comment type="similarity">
    <text evidence="1">Belongs to the ATP-dependent AMP-binding enzyme family.</text>
</comment>
<dbReference type="SUPFAM" id="SSF56801">
    <property type="entry name" value="Acetyl-CoA synthetase-like"/>
    <property type="match status" value="1"/>
</dbReference>
<keyword evidence="2" id="KW-0436">Ligase</keyword>
<reference evidence="7 8" key="1">
    <citation type="submission" date="2022-11" db="EMBL/GenBank/DDBJ databases">
        <title>Genome Sequencing of Nocardia sp. ON39_IFM12276 and assembly.</title>
        <authorList>
            <person name="Shimojima M."/>
            <person name="Toyokawa M."/>
            <person name="Uesaka K."/>
        </authorList>
    </citation>
    <scope>NUCLEOTIDE SEQUENCE [LARGE SCALE GENOMIC DNA]</scope>
    <source>
        <strain evidence="7 8">IFM 12276</strain>
    </source>
</reference>
<dbReference type="RefSeq" id="WP_281873905.1">
    <property type="nucleotide sequence ID" value="NZ_AP026976.1"/>
</dbReference>
<feature type="domain" description="AMP-binding enzyme C-terminal" evidence="6">
    <location>
        <begin position="426"/>
        <end position="535"/>
    </location>
</feature>